<name>A0ABP0UYQ2_9BRYO</name>
<evidence type="ECO:0000313" key="2">
    <source>
        <dbReference type="Proteomes" id="UP001497512"/>
    </source>
</evidence>
<accession>A0ABP0UYQ2</accession>
<protein>
    <submittedName>
        <fullName evidence="1">Uncharacterized protein</fullName>
    </submittedName>
</protein>
<reference evidence="1" key="1">
    <citation type="submission" date="2024-02" db="EMBL/GenBank/DDBJ databases">
        <authorList>
            <consortium name="ELIXIR-Norway"/>
            <consortium name="Elixir Norway"/>
        </authorList>
    </citation>
    <scope>NUCLEOTIDE SEQUENCE</scope>
</reference>
<gene>
    <name evidence="1" type="ORF">CSSPTR1EN2_LOCUS21393</name>
</gene>
<feature type="non-terminal residue" evidence="1">
    <location>
        <position position="75"/>
    </location>
</feature>
<proteinExistence type="predicted"/>
<sequence length="75" mass="8584">QPWSFLSNYQLFGYICNPSLFEKAESLSLIWRSVKDLQISARPFPLTPICILDNADSATFFKIKIAFPISMPDKL</sequence>
<evidence type="ECO:0000313" key="1">
    <source>
        <dbReference type="EMBL" id="CAK9233252.1"/>
    </source>
</evidence>
<keyword evidence="2" id="KW-1185">Reference proteome</keyword>
<dbReference type="EMBL" id="OZ019900">
    <property type="protein sequence ID" value="CAK9233252.1"/>
    <property type="molecule type" value="Genomic_DNA"/>
</dbReference>
<dbReference type="Proteomes" id="UP001497512">
    <property type="component" value="Chromosome 8"/>
</dbReference>
<organism evidence="1 2">
    <name type="scientific">Sphagnum troendelagicum</name>
    <dbReference type="NCBI Taxonomy" id="128251"/>
    <lineage>
        <taxon>Eukaryota</taxon>
        <taxon>Viridiplantae</taxon>
        <taxon>Streptophyta</taxon>
        <taxon>Embryophyta</taxon>
        <taxon>Bryophyta</taxon>
        <taxon>Sphagnophytina</taxon>
        <taxon>Sphagnopsida</taxon>
        <taxon>Sphagnales</taxon>
        <taxon>Sphagnaceae</taxon>
        <taxon>Sphagnum</taxon>
    </lineage>
</organism>
<feature type="non-terminal residue" evidence="1">
    <location>
        <position position="1"/>
    </location>
</feature>